<feature type="compositionally biased region" description="Low complexity" evidence="1">
    <location>
        <begin position="40"/>
        <end position="49"/>
    </location>
</feature>
<name>A0A9P0FG95_BRAAE</name>
<feature type="compositionally biased region" description="Basic and acidic residues" evidence="1">
    <location>
        <begin position="29"/>
        <end position="38"/>
    </location>
</feature>
<protein>
    <submittedName>
        <fullName evidence="2">Uncharacterized protein</fullName>
    </submittedName>
</protein>
<dbReference type="OrthoDB" id="6783662at2759"/>
<dbReference type="EMBL" id="OV121134">
    <property type="protein sequence ID" value="CAH0552839.1"/>
    <property type="molecule type" value="Genomic_DNA"/>
</dbReference>
<feature type="compositionally biased region" description="Polar residues" evidence="1">
    <location>
        <begin position="12"/>
        <end position="25"/>
    </location>
</feature>
<reference evidence="2" key="1">
    <citation type="submission" date="2021-12" db="EMBL/GenBank/DDBJ databases">
        <authorList>
            <person name="King R."/>
        </authorList>
    </citation>
    <scope>NUCLEOTIDE SEQUENCE</scope>
</reference>
<evidence type="ECO:0000313" key="3">
    <source>
        <dbReference type="Proteomes" id="UP001154078"/>
    </source>
</evidence>
<evidence type="ECO:0000313" key="2">
    <source>
        <dbReference type="EMBL" id="CAH0552839.1"/>
    </source>
</evidence>
<feature type="region of interest" description="Disordered" evidence="1">
    <location>
        <begin position="1"/>
        <end position="123"/>
    </location>
</feature>
<dbReference type="Proteomes" id="UP001154078">
    <property type="component" value="Chromosome 3"/>
</dbReference>
<accession>A0A9P0FG95</accession>
<evidence type="ECO:0000256" key="1">
    <source>
        <dbReference type="SAM" id="MobiDB-lite"/>
    </source>
</evidence>
<dbReference type="AlphaFoldDB" id="A0A9P0FG95"/>
<proteinExistence type="predicted"/>
<organism evidence="2 3">
    <name type="scientific">Brassicogethes aeneus</name>
    <name type="common">Rape pollen beetle</name>
    <name type="synonym">Meligethes aeneus</name>
    <dbReference type="NCBI Taxonomy" id="1431903"/>
    <lineage>
        <taxon>Eukaryota</taxon>
        <taxon>Metazoa</taxon>
        <taxon>Ecdysozoa</taxon>
        <taxon>Arthropoda</taxon>
        <taxon>Hexapoda</taxon>
        <taxon>Insecta</taxon>
        <taxon>Pterygota</taxon>
        <taxon>Neoptera</taxon>
        <taxon>Endopterygota</taxon>
        <taxon>Coleoptera</taxon>
        <taxon>Polyphaga</taxon>
        <taxon>Cucujiformia</taxon>
        <taxon>Nitidulidae</taxon>
        <taxon>Meligethinae</taxon>
        <taxon>Brassicogethes</taxon>
    </lineage>
</organism>
<sequence>MSDSEECLSEPYQDSGSEYEPTTTNNKRKIIDANKDSSVDTDGSSCDSDSSIRRKGSGHKKCHFDKRQNEIPGTSSARNLDSPRKTDGTSVELDDRDDMPDDDDVQRTKSTRKRKANQKDWKKNIRKRLRQSGKEYKSCRGQAVGARAFRRNCMEKNLSKEARMNEKFYKIIYMCISETY</sequence>
<feature type="compositionally biased region" description="Acidic residues" evidence="1">
    <location>
        <begin position="92"/>
        <end position="104"/>
    </location>
</feature>
<gene>
    <name evidence="2" type="ORF">MELIAE_LOCUS4984</name>
</gene>
<feature type="compositionally biased region" description="Basic residues" evidence="1">
    <location>
        <begin position="53"/>
        <end position="64"/>
    </location>
</feature>
<keyword evidence="3" id="KW-1185">Reference proteome</keyword>